<evidence type="ECO:0000313" key="2">
    <source>
        <dbReference type="EMBL" id="MFC3756308.1"/>
    </source>
</evidence>
<feature type="transmembrane region" description="Helical" evidence="1">
    <location>
        <begin position="5"/>
        <end position="24"/>
    </location>
</feature>
<accession>A0ABV7XWY8</accession>
<keyword evidence="1" id="KW-1133">Transmembrane helix</keyword>
<reference evidence="3" key="1">
    <citation type="journal article" date="2019" name="Int. J. Syst. Evol. Microbiol.">
        <title>The Global Catalogue of Microorganisms (GCM) 10K type strain sequencing project: providing services to taxonomists for standard genome sequencing and annotation.</title>
        <authorList>
            <consortium name="The Broad Institute Genomics Platform"/>
            <consortium name="The Broad Institute Genome Sequencing Center for Infectious Disease"/>
            <person name="Wu L."/>
            <person name="Ma J."/>
        </authorList>
    </citation>
    <scope>NUCLEOTIDE SEQUENCE [LARGE SCALE GENOMIC DNA]</scope>
    <source>
        <strain evidence="3">CECT 7798</strain>
    </source>
</reference>
<keyword evidence="1" id="KW-0812">Transmembrane</keyword>
<dbReference type="RefSeq" id="WP_290296704.1">
    <property type="nucleotide sequence ID" value="NZ_JAUFQR010000001.1"/>
</dbReference>
<name>A0ABV7XWY8_9FLAO</name>
<sequence>MKKAIIYVILFIIYCLLAFPIAGIDNMLNLHNFYLVTGLGFGILNSIIAFIILKWKSSFNITIGFVIAFISLSTAYLLLELHWVPNWDSIGMMTAIVGNAVTSIILWETAFWIKKKYASYH</sequence>
<dbReference type="Proteomes" id="UP001595735">
    <property type="component" value="Unassembled WGS sequence"/>
</dbReference>
<evidence type="ECO:0000256" key="1">
    <source>
        <dbReference type="SAM" id="Phobius"/>
    </source>
</evidence>
<evidence type="ECO:0000313" key="3">
    <source>
        <dbReference type="Proteomes" id="UP001595735"/>
    </source>
</evidence>
<feature type="transmembrane region" description="Helical" evidence="1">
    <location>
        <begin position="90"/>
        <end position="113"/>
    </location>
</feature>
<proteinExistence type="predicted"/>
<dbReference type="EMBL" id="JBHRYO010000002">
    <property type="protein sequence ID" value="MFC3756308.1"/>
    <property type="molecule type" value="Genomic_DNA"/>
</dbReference>
<comment type="caution">
    <text evidence="2">The sequence shown here is derived from an EMBL/GenBank/DDBJ whole genome shotgun (WGS) entry which is preliminary data.</text>
</comment>
<keyword evidence="1" id="KW-0472">Membrane</keyword>
<feature type="transmembrane region" description="Helical" evidence="1">
    <location>
        <begin position="59"/>
        <end position="78"/>
    </location>
</feature>
<organism evidence="2 3">
    <name type="scientific">Chryseobacterium tructae</name>
    <dbReference type="NCBI Taxonomy" id="1037380"/>
    <lineage>
        <taxon>Bacteria</taxon>
        <taxon>Pseudomonadati</taxon>
        <taxon>Bacteroidota</taxon>
        <taxon>Flavobacteriia</taxon>
        <taxon>Flavobacteriales</taxon>
        <taxon>Weeksellaceae</taxon>
        <taxon>Chryseobacterium group</taxon>
        <taxon>Chryseobacterium</taxon>
    </lineage>
</organism>
<gene>
    <name evidence="2" type="ORF">ACFONJ_10060</name>
</gene>
<keyword evidence="3" id="KW-1185">Reference proteome</keyword>
<feature type="transmembrane region" description="Helical" evidence="1">
    <location>
        <begin position="30"/>
        <end position="52"/>
    </location>
</feature>
<protein>
    <submittedName>
        <fullName evidence="2">Uncharacterized protein</fullName>
    </submittedName>
</protein>